<dbReference type="Proteomes" id="UP000175616">
    <property type="component" value="Unassembled WGS sequence"/>
</dbReference>
<dbReference type="AlphaFoldDB" id="A0A1E7YRT2"/>
<name>A0A1E7YRT2_9PROT</name>
<evidence type="ECO:0000313" key="4">
    <source>
        <dbReference type="Proteomes" id="UP000175707"/>
    </source>
</evidence>
<evidence type="ECO:0000313" key="1">
    <source>
        <dbReference type="EMBL" id="OFC36729.1"/>
    </source>
</evidence>
<gene>
    <name evidence="1" type="ORF">BAE27_05550</name>
    <name evidence="2" type="ORF">BAE30_16055</name>
</gene>
<dbReference type="Proteomes" id="UP000175707">
    <property type="component" value="Unassembled WGS sequence"/>
</dbReference>
<organism evidence="2 4">
    <name type="scientific">Acidithiobacillus caldus</name>
    <dbReference type="NCBI Taxonomy" id="33059"/>
    <lineage>
        <taxon>Bacteria</taxon>
        <taxon>Pseudomonadati</taxon>
        <taxon>Pseudomonadota</taxon>
        <taxon>Acidithiobacillia</taxon>
        <taxon>Acidithiobacillales</taxon>
        <taxon>Acidithiobacillaceae</taxon>
        <taxon>Acidithiobacillus</taxon>
    </lineage>
</organism>
<reference evidence="3 4" key="1">
    <citation type="submission" date="2016-06" db="EMBL/GenBank/DDBJ databases">
        <title>Gene turnover analysis identifies the evolutionary adaptation of the extremophile Acidithiobacillus caldus.</title>
        <authorList>
            <person name="Zhang X."/>
        </authorList>
    </citation>
    <scope>NUCLEOTIDE SEQUENCE [LARGE SCALE GENOMIC DNA]</scope>
    <source>
        <strain evidence="1 3">DX</strain>
        <strain evidence="2 4">S1</strain>
    </source>
</reference>
<evidence type="ECO:0000313" key="3">
    <source>
        <dbReference type="Proteomes" id="UP000175616"/>
    </source>
</evidence>
<comment type="caution">
    <text evidence="2">The sequence shown here is derived from an EMBL/GenBank/DDBJ whole genome shotgun (WGS) entry which is preliminary data.</text>
</comment>
<sequence length="105" mass="12360">MSEVDFKQMSDDELNCVIVTKRGELRLVHETYRRLTDEVQEAENERARRDSPFQVGDRVNDGRNIYEITKIKSYSGRPTHYGRKVLKNGGLHKTEFLLYRNLEKA</sequence>
<evidence type="ECO:0000313" key="2">
    <source>
        <dbReference type="EMBL" id="OFC41321.1"/>
    </source>
</evidence>
<dbReference type="RefSeq" id="WP_070122037.1">
    <property type="nucleotide sequence ID" value="NZ_JAAOMM010000195.1"/>
</dbReference>
<dbReference type="EMBL" id="LZYE01000136">
    <property type="protein sequence ID" value="OFC36729.1"/>
    <property type="molecule type" value="Genomic_DNA"/>
</dbReference>
<accession>A0A1E7YRT2</accession>
<protein>
    <submittedName>
        <fullName evidence="2">Uncharacterized protein</fullName>
    </submittedName>
</protein>
<proteinExistence type="predicted"/>
<dbReference type="EMBL" id="LZYH01001101">
    <property type="protein sequence ID" value="OFC41321.1"/>
    <property type="molecule type" value="Genomic_DNA"/>
</dbReference>